<reference evidence="6 7" key="1">
    <citation type="submission" date="2020-08" db="EMBL/GenBank/DDBJ databases">
        <title>Sequencing the genomes of 1000 actinobacteria strains.</title>
        <authorList>
            <person name="Klenk H.-P."/>
        </authorList>
    </citation>
    <scope>NUCLEOTIDE SEQUENCE [LARGE SCALE GENOMIC DNA]</scope>
    <source>
        <strain evidence="6 7">DSM 102030</strain>
    </source>
</reference>
<feature type="region of interest" description="Disordered" evidence="2">
    <location>
        <begin position="22"/>
        <end position="59"/>
    </location>
</feature>
<organism evidence="6 7">
    <name type="scientific">Lipingzhangella halophila</name>
    <dbReference type="NCBI Taxonomy" id="1783352"/>
    <lineage>
        <taxon>Bacteria</taxon>
        <taxon>Bacillati</taxon>
        <taxon>Actinomycetota</taxon>
        <taxon>Actinomycetes</taxon>
        <taxon>Streptosporangiales</taxon>
        <taxon>Nocardiopsidaceae</taxon>
        <taxon>Lipingzhangella</taxon>
    </lineage>
</organism>
<evidence type="ECO:0000256" key="4">
    <source>
        <dbReference type="SAM" id="SignalP"/>
    </source>
</evidence>
<feature type="compositionally biased region" description="Low complexity" evidence="2">
    <location>
        <begin position="288"/>
        <end position="306"/>
    </location>
</feature>
<accession>A0A7W7RIG7</accession>
<feature type="chain" id="PRO_5038700382" description="DUF4349 domain-containing protein" evidence="4">
    <location>
        <begin position="21"/>
        <end position="335"/>
    </location>
</feature>
<evidence type="ECO:0000313" key="6">
    <source>
        <dbReference type="EMBL" id="MBB4932153.1"/>
    </source>
</evidence>
<evidence type="ECO:0000256" key="3">
    <source>
        <dbReference type="SAM" id="Phobius"/>
    </source>
</evidence>
<dbReference type="EMBL" id="JACHJT010000001">
    <property type="protein sequence ID" value="MBB4932153.1"/>
    <property type="molecule type" value="Genomic_DNA"/>
</dbReference>
<proteinExistence type="predicted"/>
<dbReference type="Proteomes" id="UP000523007">
    <property type="component" value="Unassembled WGS sequence"/>
</dbReference>
<feature type="domain" description="DUF4349" evidence="5">
    <location>
        <begin position="64"/>
        <end position="269"/>
    </location>
</feature>
<protein>
    <recommendedName>
        <fullName evidence="5">DUF4349 domain-containing protein</fullName>
    </recommendedName>
</protein>
<sequence>MLAVILAVLLLAGCSGTLQGDAQEDASGAAAPQNDAPENARDAEDSGGDEDGAVTGSDVDVREREVVHTADLTVETPEVEETADSAKEWVDDAGGHVAAEDVTTRSGEGPRASLTLRVPTDQYEDALRELGDLGTQANLQREAEDVTEEVADVDSRVESAEATLDRLRDLVEDADTVEDVLAVESEIATRQQELEALQARQQALQDSTSFGTIKLSLLPPDTYLAEDESDSIGFTGGLARGWRALTAVAEGLSVAAGWLLPFLVVVAAAASPFVVWRRRRAAAKRGSAKQAGSAAEAAGEPAPEPVGARDGDSGSDPADDTPDEAEDGPPPEREA</sequence>
<keyword evidence="4" id="KW-0732">Signal</keyword>
<evidence type="ECO:0000256" key="2">
    <source>
        <dbReference type="SAM" id="MobiDB-lite"/>
    </source>
</evidence>
<feature type="region of interest" description="Disordered" evidence="2">
    <location>
        <begin position="285"/>
        <end position="335"/>
    </location>
</feature>
<evidence type="ECO:0000313" key="7">
    <source>
        <dbReference type="Proteomes" id="UP000523007"/>
    </source>
</evidence>
<dbReference type="RefSeq" id="WP_246437200.1">
    <property type="nucleotide sequence ID" value="NZ_JACHJT010000001.1"/>
</dbReference>
<name>A0A7W7RIG7_9ACTN</name>
<comment type="caution">
    <text evidence="6">The sequence shown here is derived from an EMBL/GenBank/DDBJ whole genome shotgun (WGS) entry which is preliminary data.</text>
</comment>
<dbReference type="Pfam" id="PF14257">
    <property type="entry name" value="DUF4349"/>
    <property type="match status" value="1"/>
</dbReference>
<feature type="transmembrane region" description="Helical" evidence="3">
    <location>
        <begin position="255"/>
        <end position="276"/>
    </location>
</feature>
<keyword evidence="1" id="KW-0175">Coiled coil</keyword>
<keyword evidence="3" id="KW-0472">Membrane</keyword>
<feature type="signal peptide" evidence="4">
    <location>
        <begin position="1"/>
        <end position="20"/>
    </location>
</feature>
<feature type="coiled-coil region" evidence="1">
    <location>
        <begin position="136"/>
        <end position="207"/>
    </location>
</feature>
<evidence type="ECO:0000259" key="5">
    <source>
        <dbReference type="Pfam" id="PF14257"/>
    </source>
</evidence>
<feature type="compositionally biased region" description="Acidic residues" evidence="2">
    <location>
        <begin position="317"/>
        <end position="329"/>
    </location>
</feature>
<gene>
    <name evidence="6" type="ORF">F4561_002973</name>
</gene>
<evidence type="ECO:0000256" key="1">
    <source>
        <dbReference type="SAM" id="Coils"/>
    </source>
</evidence>
<dbReference type="AlphaFoldDB" id="A0A7W7RIG7"/>
<keyword evidence="3" id="KW-0812">Transmembrane</keyword>
<keyword evidence="7" id="KW-1185">Reference proteome</keyword>
<keyword evidence="3" id="KW-1133">Transmembrane helix</keyword>
<dbReference type="InterPro" id="IPR025645">
    <property type="entry name" value="DUF4349"/>
</dbReference>